<dbReference type="VEuPathDB" id="FungiDB:ASPFODRAFT_329983"/>
<dbReference type="EMBL" id="KV878247">
    <property type="protein sequence ID" value="OJZ82679.1"/>
    <property type="molecule type" value="Genomic_DNA"/>
</dbReference>
<dbReference type="Proteomes" id="UP000184063">
    <property type="component" value="Unassembled WGS sequence"/>
</dbReference>
<reference evidence="3" key="1">
    <citation type="journal article" date="2017" name="Genome Biol.">
        <title>Comparative genomics reveals high biological diversity and specific adaptations in the industrially and medically important fungal genus Aspergillus.</title>
        <authorList>
            <person name="de Vries R.P."/>
            <person name="Riley R."/>
            <person name="Wiebenga A."/>
            <person name="Aguilar-Osorio G."/>
            <person name="Amillis S."/>
            <person name="Uchima C.A."/>
            <person name="Anderluh G."/>
            <person name="Asadollahi M."/>
            <person name="Askin M."/>
            <person name="Barry K."/>
            <person name="Battaglia E."/>
            <person name="Bayram O."/>
            <person name="Benocci T."/>
            <person name="Braus-Stromeyer S.A."/>
            <person name="Caldana C."/>
            <person name="Canovas D."/>
            <person name="Cerqueira G.C."/>
            <person name="Chen F."/>
            <person name="Chen W."/>
            <person name="Choi C."/>
            <person name="Clum A."/>
            <person name="Dos Santos R.A."/>
            <person name="Damasio A.R."/>
            <person name="Diallinas G."/>
            <person name="Emri T."/>
            <person name="Fekete E."/>
            <person name="Flipphi M."/>
            <person name="Freyberg S."/>
            <person name="Gallo A."/>
            <person name="Gournas C."/>
            <person name="Habgood R."/>
            <person name="Hainaut M."/>
            <person name="Harispe M.L."/>
            <person name="Henrissat B."/>
            <person name="Hilden K.S."/>
            <person name="Hope R."/>
            <person name="Hossain A."/>
            <person name="Karabika E."/>
            <person name="Karaffa L."/>
            <person name="Karanyi Z."/>
            <person name="Krasevec N."/>
            <person name="Kuo A."/>
            <person name="Kusch H."/>
            <person name="LaButti K."/>
            <person name="Lagendijk E.L."/>
            <person name="Lapidus A."/>
            <person name="Levasseur A."/>
            <person name="Lindquist E."/>
            <person name="Lipzen A."/>
            <person name="Logrieco A.F."/>
            <person name="MacCabe A."/>
            <person name="Maekelae M.R."/>
            <person name="Malavazi I."/>
            <person name="Melin P."/>
            <person name="Meyer V."/>
            <person name="Mielnichuk N."/>
            <person name="Miskei M."/>
            <person name="Molnar A.P."/>
            <person name="Mule G."/>
            <person name="Ngan C.Y."/>
            <person name="Orejas M."/>
            <person name="Orosz E."/>
            <person name="Ouedraogo J.P."/>
            <person name="Overkamp K.M."/>
            <person name="Park H.-S."/>
            <person name="Perrone G."/>
            <person name="Piumi F."/>
            <person name="Punt P.J."/>
            <person name="Ram A.F."/>
            <person name="Ramon A."/>
            <person name="Rauscher S."/>
            <person name="Record E."/>
            <person name="Riano-Pachon D.M."/>
            <person name="Robert V."/>
            <person name="Roehrig J."/>
            <person name="Ruller R."/>
            <person name="Salamov A."/>
            <person name="Salih N.S."/>
            <person name="Samson R.A."/>
            <person name="Sandor E."/>
            <person name="Sanguinetti M."/>
            <person name="Schuetze T."/>
            <person name="Sepcic K."/>
            <person name="Shelest E."/>
            <person name="Sherlock G."/>
            <person name="Sophianopoulou V."/>
            <person name="Squina F.M."/>
            <person name="Sun H."/>
            <person name="Susca A."/>
            <person name="Todd R.B."/>
            <person name="Tsang A."/>
            <person name="Unkles S.E."/>
            <person name="van de Wiele N."/>
            <person name="van Rossen-Uffink D."/>
            <person name="Oliveira J.V."/>
            <person name="Vesth T.C."/>
            <person name="Visser J."/>
            <person name="Yu J.-H."/>
            <person name="Zhou M."/>
            <person name="Andersen M.R."/>
            <person name="Archer D.B."/>
            <person name="Baker S.E."/>
            <person name="Benoit I."/>
            <person name="Brakhage A.A."/>
            <person name="Braus G.H."/>
            <person name="Fischer R."/>
            <person name="Frisvad J.C."/>
            <person name="Goldman G.H."/>
            <person name="Houbraken J."/>
            <person name="Oakley B."/>
            <person name="Pocsi I."/>
            <person name="Scazzocchio C."/>
            <person name="Seiboth B."/>
            <person name="vanKuyk P.A."/>
            <person name="Wortman J."/>
            <person name="Dyer P.S."/>
            <person name="Grigoriev I.V."/>
        </authorList>
    </citation>
    <scope>NUCLEOTIDE SEQUENCE [LARGE SCALE GENOMIC DNA]</scope>
    <source>
        <strain evidence="3">CBS 106.47</strain>
    </source>
</reference>
<proteinExistence type="predicted"/>
<organism evidence="2 3">
    <name type="scientific">Aspergillus luchuensis (strain CBS 106.47)</name>
    <dbReference type="NCBI Taxonomy" id="1137211"/>
    <lineage>
        <taxon>Eukaryota</taxon>
        <taxon>Fungi</taxon>
        <taxon>Dikarya</taxon>
        <taxon>Ascomycota</taxon>
        <taxon>Pezizomycotina</taxon>
        <taxon>Eurotiomycetes</taxon>
        <taxon>Eurotiomycetidae</taxon>
        <taxon>Eurotiales</taxon>
        <taxon>Aspergillaceae</taxon>
        <taxon>Aspergillus</taxon>
        <taxon>Aspergillus subgen. Circumdati</taxon>
    </lineage>
</organism>
<evidence type="ECO:0000313" key="3">
    <source>
        <dbReference type="Proteomes" id="UP000184063"/>
    </source>
</evidence>
<gene>
    <name evidence="2" type="ORF">ASPFODRAFT_329983</name>
</gene>
<evidence type="ECO:0000313" key="2">
    <source>
        <dbReference type="EMBL" id="OJZ82679.1"/>
    </source>
</evidence>
<protein>
    <submittedName>
        <fullName evidence="2">Uncharacterized protein</fullName>
    </submittedName>
</protein>
<feature type="region of interest" description="Disordered" evidence="1">
    <location>
        <begin position="1"/>
        <end position="43"/>
    </location>
</feature>
<sequence>MNPAIPFQHQHNIDKPHHPSQSKLLYHPPSTHQPLRNPNHPPVTILPHLPLPPPRYRQHLTIHGLRVL</sequence>
<evidence type="ECO:0000256" key="1">
    <source>
        <dbReference type="SAM" id="MobiDB-lite"/>
    </source>
</evidence>
<name>A0A1M3T7D9_ASPLC</name>
<dbReference type="AlphaFoldDB" id="A0A1M3T7D9"/>
<accession>A0A1M3T7D9</accession>